<evidence type="ECO:0000313" key="1">
    <source>
        <dbReference type="Proteomes" id="UP000504634"/>
    </source>
</evidence>
<dbReference type="InterPro" id="IPR019322">
    <property type="entry name" value="TIMM29"/>
</dbReference>
<dbReference type="GO" id="GO:0042721">
    <property type="term" value="C:TIM22 mitochondrial import inner membrane insertion complex"/>
    <property type="evidence" value="ECO:0007669"/>
    <property type="project" value="InterPro"/>
</dbReference>
<protein>
    <submittedName>
        <fullName evidence="2">Mitochondrial import inner membrane translocase subunit Tim29</fullName>
    </submittedName>
</protein>
<dbReference type="RefSeq" id="XP_030382574.1">
    <property type="nucleotide sequence ID" value="XM_030526714.1"/>
</dbReference>
<dbReference type="Proteomes" id="UP000504634">
    <property type="component" value="Unplaced"/>
</dbReference>
<reference evidence="2" key="1">
    <citation type="submission" date="2025-08" db="UniProtKB">
        <authorList>
            <consortium name="RefSeq"/>
        </authorList>
    </citation>
    <scope>IDENTIFICATION</scope>
    <source>
        <strain evidence="2">11010-0011.00</strain>
        <tissue evidence="2">Whole body</tissue>
    </source>
</reference>
<dbReference type="GO" id="GO:0045039">
    <property type="term" value="P:protein insertion into mitochondrial inner membrane"/>
    <property type="evidence" value="ECO:0007669"/>
    <property type="project" value="TreeGrafter"/>
</dbReference>
<accession>A0A6J2U2F6</accession>
<dbReference type="OrthoDB" id="5970620at2759"/>
<dbReference type="PANTHER" id="PTHR21435">
    <property type="entry name" value="MITOCHONDRIAL IMPORT INNER MEMBRANE TRANSLOCASE SUBUNIT TIM29"/>
    <property type="match status" value="1"/>
</dbReference>
<gene>
    <name evidence="2" type="primary">LOC115630087</name>
</gene>
<organism evidence="1 2">
    <name type="scientific">Drosophila lebanonensis</name>
    <name type="common">Fruit fly</name>
    <name type="synonym">Scaptodrosophila lebanonensis</name>
    <dbReference type="NCBI Taxonomy" id="7225"/>
    <lineage>
        <taxon>Eukaryota</taxon>
        <taxon>Metazoa</taxon>
        <taxon>Ecdysozoa</taxon>
        <taxon>Arthropoda</taxon>
        <taxon>Hexapoda</taxon>
        <taxon>Insecta</taxon>
        <taxon>Pterygota</taxon>
        <taxon>Neoptera</taxon>
        <taxon>Endopterygota</taxon>
        <taxon>Diptera</taxon>
        <taxon>Brachycera</taxon>
        <taxon>Muscomorpha</taxon>
        <taxon>Ephydroidea</taxon>
        <taxon>Drosophilidae</taxon>
        <taxon>Scaptodrosophila</taxon>
    </lineage>
</organism>
<dbReference type="GeneID" id="115630087"/>
<name>A0A6J2U2F6_DROLE</name>
<keyword evidence="1" id="KW-1185">Reference proteome</keyword>
<dbReference type="AlphaFoldDB" id="A0A6J2U2F6"/>
<dbReference type="Pfam" id="PF10171">
    <property type="entry name" value="Tim29"/>
    <property type="match status" value="1"/>
</dbReference>
<evidence type="ECO:0000313" key="2">
    <source>
        <dbReference type="RefSeq" id="XP_030382574.1"/>
    </source>
</evidence>
<sequence>MRVVGSRVLALQQRIGEKFTLPERFKGTFVEKWTTYWKGLVRDYSEVAVGVVKESYAKPKKALFYGTGIVALYQAAARNPGEEAFMTQLRHQSNRMITVAMKQQNPVSANYLLMLERAINQNKLRLLPLGIFTLVWVDLYDADDCTYPAICEYTSVSIWNFHERVIDVGFWNQFWRLKWKMRNYDVNYL</sequence>
<dbReference type="PANTHER" id="PTHR21435:SF1">
    <property type="entry name" value="MITOCHONDRIAL IMPORT INNER MEMBRANE TRANSLOCASE SUBUNIT TIM29"/>
    <property type="match status" value="1"/>
</dbReference>
<proteinExistence type="predicted"/>